<evidence type="ECO:0000313" key="3">
    <source>
        <dbReference type="Proteomes" id="UP000432715"/>
    </source>
</evidence>
<proteinExistence type="predicted"/>
<organism evidence="2 3">
    <name type="scientific">Alkaliphilus pronyensis</name>
    <dbReference type="NCBI Taxonomy" id="1482732"/>
    <lineage>
        <taxon>Bacteria</taxon>
        <taxon>Bacillati</taxon>
        <taxon>Bacillota</taxon>
        <taxon>Clostridia</taxon>
        <taxon>Peptostreptococcales</taxon>
        <taxon>Natronincolaceae</taxon>
        <taxon>Alkaliphilus</taxon>
    </lineage>
</organism>
<protein>
    <submittedName>
        <fullName evidence="2">Conjugal transfer protein</fullName>
    </submittedName>
</protein>
<dbReference type="Pfam" id="PF12648">
    <property type="entry name" value="TcpE"/>
    <property type="match status" value="1"/>
</dbReference>
<accession>A0A6I0F2V3</accession>
<dbReference type="EMBL" id="WBZC01000016">
    <property type="protein sequence ID" value="KAB3535642.1"/>
    <property type="molecule type" value="Genomic_DNA"/>
</dbReference>
<comment type="caution">
    <text evidence="2">The sequence shown here is derived from an EMBL/GenBank/DDBJ whole genome shotgun (WGS) entry which is preliminary data.</text>
</comment>
<dbReference type="InterPro" id="IPR025608">
    <property type="entry name" value="TcpE"/>
</dbReference>
<dbReference type="Proteomes" id="UP000432715">
    <property type="component" value="Unassembled WGS sequence"/>
</dbReference>
<keyword evidence="3" id="KW-1185">Reference proteome</keyword>
<sequence>MSERKEVILRTYKNVWKFEREVYSVEGIKLLIPVKPNEVLYFIVSVIITFLLVKFIPFMNRIPFFLRAIAIPYGIMKFLTKQKLDGKLPHKFFIDFIIYKLSPKKYEKFRPVEELRNNIKLTTTTAFRITAFFNKTDEILRKNIKSNKTKCKSKLKLFGRRGVNV</sequence>
<keyword evidence="1" id="KW-0472">Membrane</keyword>
<evidence type="ECO:0000313" key="2">
    <source>
        <dbReference type="EMBL" id="KAB3535642.1"/>
    </source>
</evidence>
<name>A0A6I0F2V3_9FIRM</name>
<keyword evidence="1" id="KW-0812">Transmembrane</keyword>
<dbReference type="RefSeq" id="WP_151860659.1">
    <property type="nucleotide sequence ID" value="NZ_WBZC01000016.1"/>
</dbReference>
<gene>
    <name evidence="2" type="ORF">F8154_05790</name>
</gene>
<reference evidence="2 3" key="1">
    <citation type="submission" date="2019-10" db="EMBL/GenBank/DDBJ databases">
        <title>Alkaliphilus serpentinus sp. nov. and Alkaliphilus pronyensis sp. nov., two novel anaerobic alkaliphilic species isolated from the serpentinized-hosted hydrothermal field of the Prony Bay (New Caledonia).</title>
        <authorList>
            <person name="Postec A."/>
        </authorList>
    </citation>
    <scope>NUCLEOTIDE SEQUENCE [LARGE SCALE GENOMIC DNA]</scope>
    <source>
        <strain evidence="2 3">LacV</strain>
    </source>
</reference>
<dbReference type="OrthoDB" id="1645356at2"/>
<evidence type="ECO:0000256" key="1">
    <source>
        <dbReference type="SAM" id="Phobius"/>
    </source>
</evidence>
<feature type="transmembrane region" description="Helical" evidence="1">
    <location>
        <begin position="39"/>
        <end position="56"/>
    </location>
</feature>
<dbReference type="AlphaFoldDB" id="A0A6I0F2V3"/>
<keyword evidence="1" id="KW-1133">Transmembrane helix</keyword>